<dbReference type="EMBL" id="JWIN03000021">
    <property type="protein sequence ID" value="KAB1260442.1"/>
    <property type="molecule type" value="Genomic_DNA"/>
</dbReference>
<dbReference type="PROSITE" id="PS51257">
    <property type="entry name" value="PROKAR_LIPOPROTEIN"/>
    <property type="match status" value="1"/>
</dbReference>
<evidence type="ECO:0000313" key="2">
    <source>
        <dbReference type="Proteomes" id="UP000299084"/>
    </source>
</evidence>
<comment type="caution">
    <text evidence="1">The sequence shown here is derived from an EMBL/GenBank/DDBJ whole genome shotgun (WGS) entry which is preliminary data.</text>
</comment>
<protein>
    <submittedName>
        <fullName evidence="1">Uncharacterized protein</fullName>
    </submittedName>
</protein>
<proteinExistence type="predicted"/>
<dbReference type="Proteomes" id="UP000299084">
    <property type="component" value="Unassembled WGS sequence"/>
</dbReference>
<accession>A0A5N4CNI1</accession>
<evidence type="ECO:0000313" key="1">
    <source>
        <dbReference type="EMBL" id="KAB1260442.1"/>
    </source>
</evidence>
<name>A0A5N4CNI1_CAMDR</name>
<reference evidence="1 2" key="1">
    <citation type="journal article" date="2019" name="Mol. Ecol. Resour.">
        <title>Improving Illumina assemblies with Hi-C and long reads: an example with the North African dromedary.</title>
        <authorList>
            <person name="Elbers J.P."/>
            <person name="Rogers M.F."/>
            <person name="Perelman P.L."/>
            <person name="Proskuryakova A.A."/>
            <person name="Serdyukova N.A."/>
            <person name="Johnson W.E."/>
            <person name="Horin P."/>
            <person name="Corander J."/>
            <person name="Murphy D."/>
            <person name="Burger P.A."/>
        </authorList>
    </citation>
    <scope>NUCLEOTIDE SEQUENCE [LARGE SCALE GENOMIC DNA]</scope>
    <source>
        <strain evidence="1">Drom800</strain>
        <tissue evidence="1">Blood</tissue>
    </source>
</reference>
<gene>
    <name evidence="1" type="ORF">Cadr_000024497</name>
</gene>
<dbReference type="AlphaFoldDB" id="A0A5N4CNI1"/>
<keyword evidence="2" id="KW-1185">Reference proteome</keyword>
<organism evidence="1 2">
    <name type="scientific">Camelus dromedarius</name>
    <name type="common">Dromedary</name>
    <name type="synonym">Arabian camel</name>
    <dbReference type="NCBI Taxonomy" id="9838"/>
    <lineage>
        <taxon>Eukaryota</taxon>
        <taxon>Metazoa</taxon>
        <taxon>Chordata</taxon>
        <taxon>Craniata</taxon>
        <taxon>Vertebrata</taxon>
        <taxon>Euteleostomi</taxon>
        <taxon>Mammalia</taxon>
        <taxon>Eutheria</taxon>
        <taxon>Laurasiatheria</taxon>
        <taxon>Artiodactyla</taxon>
        <taxon>Tylopoda</taxon>
        <taxon>Camelidae</taxon>
        <taxon>Camelus</taxon>
    </lineage>
</organism>
<sequence length="167" mass="18487">MAEQLRAQRPGQDAAVGRSDSLTWAFLQPTSMSGCVCATDVNHTARWPSDQHPSLQTNTMATTQRLVQAGRGCPPQCICRACPNLPRMGAYSTLQTEHPRIKCRPLVFSSPLRGSPENHCFENSWRGKQIELSVLGEPGEQERFLETLQDLTSNSSCDLVQTTAVWD</sequence>